<evidence type="ECO:0000313" key="9">
    <source>
        <dbReference type="Proteomes" id="UP000191171"/>
    </source>
</evidence>
<keyword evidence="4" id="KW-0326">Glycosidase</keyword>
<evidence type="ECO:0000256" key="2">
    <source>
        <dbReference type="ARBA" id="ARBA00012758"/>
    </source>
</evidence>
<dbReference type="SUPFAM" id="SSF75005">
    <property type="entry name" value="Arabinanase/levansucrase/invertase"/>
    <property type="match status" value="1"/>
</dbReference>
<dbReference type="InterPro" id="IPR013148">
    <property type="entry name" value="Glyco_hydro_32_N"/>
</dbReference>
<protein>
    <recommendedName>
        <fullName evidence="2">beta-fructofuranosidase</fullName>
        <ecNumber evidence="2">3.2.1.26</ecNumber>
    </recommendedName>
</protein>
<dbReference type="Proteomes" id="UP000191171">
    <property type="component" value="Unassembled WGS sequence"/>
</dbReference>
<dbReference type="EC" id="3.2.1.26" evidence="2"/>
<sequence length="466" mass="53975">MQKIFYKPKDFWFGDCMPFYKDGTFYLFHQRDTRNPKPLTDPFGWSLVTTTDFVKFEEYGEVIHRGGNDDIDQYIYAGSIVQGINEYLALYTGHNRKAKLDGKTSEVLMIASSKDLIHWKKDGEAAKLVPQEGYDKNDWRDPFAIFDQDHGKYVLILGARKPASKKKPTGRLVYFESEDLKDWNFKGDYWANNEFNMIEMPDIFEIDGTWYLLFSEYCEDKKTKYRVGAGLFSDWKSPVDEAFDGKAYYAARTVGTNETGRFLTGWVATKEGENDQNNWDWGGALVPHQIIQKTDKTLGVKLPEKIIENFKEITPFSSFKLEKEFGKKERVIVPKIEDYFLFETTLTITSLTKEFALKLFVDSDTQEGYEFRISLINNQLTFGKTPNYPWPQMFDKGLQRPLFLEIGKEYELKLIVDDTIAVLYIDNVALSTRMYDKVGTALSMTVTEGAIKVDKLDYSINYECGF</sequence>
<dbReference type="InterPro" id="IPR001362">
    <property type="entry name" value="Glyco_hydro_32"/>
</dbReference>
<evidence type="ECO:0000256" key="1">
    <source>
        <dbReference type="ARBA" id="ARBA00009902"/>
    </source>
</evidence>
<reference evidence="6 8" key="1">
    <citation type="submission" date="2016-01" db="EMBL/GenBank/DDBJ databases">
        <title>Molecular Mechanisms for transfer of large genomic segments between Enterococcus faecium strains.</title>
        <authorList>
            <person name="Garcia-Solache M.A."/>
            <person name="Lebreton F."/>
            <person name="Mclaughlin R.E."/>
            <person name="Whiteaker J.D."/>
            <person name="Gilmore M.S."/>
            <person name="Rice L.B."/>
        </authorList>
    </citation>
    <scope>NUCLEOTIDE SEQUENCE [LARGE SCALE GENOMIC DNA]</scope>
    <source>
        <strain evidence="6 8">D344RRF x C68</strain>
    </source>
</reference>
<dbReference type="Gene3D" id="2.115.10.20">
    <property type="entry name" value="Glycosyl hydrolase domain, family 43"/>
    <property type="match status" value="1"/>
</dbReference>
<evidence type="ECO:0000313" key="8">
    <source>
        <dbReference type="Proteomes" id="UP000070452"/>
    </source>
</evidence>
<evidence type="ECO:0000259" key="5">
    <source>
        <dbReference type="Pfam" id="PF00251"/>
    </source>
</evidence>
<dbReference type="PATRIC" id="fig|1352.1358.peg.1326"/>
<dbReference type="AlphaFoldDB" id="A0A132P928"/>
<organism evidence="6 8">
    <name type="scientific">Enterococcus faecium</name>
    <name type="common">Streptococcus faecium</name>
    <dbReference type="NCBI Taxonomy" id="1352"/>
    <lineage>
        <taxon>Bacteria</taxon>
        <taxon>Bacillati</taxon>
        <taxon>Bacillota</taxon>
        <taxon>Bacilli</taxon>
        <taxon>Lactobacillales</taxon>
        <taxon>Enterococcaceae</taxon>
        <taxon>Enterococcus</taxon>
    </lineage>
</organism>
<comment type="similarity">
    <text evidence="1">Belongs to the glycosyl hydrolase 32 family.</text>
</comment>
<dbReference type="InterPro" id="IPR051214">
    <property type="entry name" value="GH32_Enzymes"/>
</dbReference>
<keyword evidence="3 6" id="KW-0378">Hydrolase</keyword>
<evidence type="ECO:0000313" key="7">
    <source>
        <dbReference type="EMBL" id="OOL80041.1"/>
    </source>
</evidence>
<proteinExistence type="inferred from homology"/>
<accession>A0A132P928</accession>
<dbReference type="Pfam" id="PF00251">
    <property type="entry name" value="Glyco_hydro_32N"/>
    <property type="match status" value="1"/>
</dbReference>
<dbReference type="EMBL" id="LRHK01000001">
    <property type="protein sequence ID" value="KWX18814.1"/>
    <property type="molecule type" value="Genomic_DNA"/>
</dbReference>
<dbReference type="PANTHER" id="PTHR43101">
    <property type="entry name" value="BETA-FRUCTOSIDASE"/>
    <property type="match status" value="1"/>
</dbReference>
<dbReference type="OMA" id="FGWMNDP"/>
<dbReference type="Proteomes" id="UP000070452">
    <property type="component" value="Unassembled WGS sequence"/>
</dbReference>
<gene>
    <name evidence="6" type="ORF">AWT83_10170</name>
    <name evidence="7" type="ORF">B1P95_13175</name>
</gene>
<evidence type="ECO:0000313" key="6">
    <source>
        <dbReference type="EMBL" id="KWX18814.1"/>
    </source>
</evidence>
<dbReference type="RefSeq" id="WP_002296814.1">
    <property type="nucleotide sequence ID" value="NZ_AP026566.1"/>
</dbReference>
<feature type="domain" description="Glycosyl hydrolase family 32 N-terminal" evidence="5">
    <location>
        <begin position="8"/>
        <end position="285"/>
    </location>
</feature>
<evidence type="ECO:0000256" key="4">
    <source>
        <dbReference type="ARBA" id="ARBA00023295"/>
    </source>
</evidence>
<dbReference type="GO" id="GO:0004564">
    <property type="term" value="F:beta-fructofuranosidase activity"/>
    <property type="evidence" value="ECO:0007669"/>
    <property type="project" value="UniProtKB-EC"/>
</dbReference>
<dbReference type="PANTHER" id="PTHR43101:SF1">
    <property type="entry name" value="BETA-FRUCTOSIDASE"/>
    <property type="match status" value="1"/>
</dbReference>
<dbReference type="InterPro" id="IPR023296">
    <property type="entry name" value="Glyco_hydro_beta-prop_sf"/>
</dbReference>
<evidence type="ECO:0000256" key="3">
    <source>
        <dbReference type="ARBA" id="ARBA00022801"/>
    </source>
</evidence>
<reference evidence="7 9" key="2">
    <citation type="submission" date="2017-02" db="EMBL/GenBank/DDBJ databases">
        <title>Clonality and virulence of isolates of VRE in Hematopoietic Stem Cell Transplanted (HSCT) patients.</title>
        <authorList>
            <person name="Marchi A.P."/>
            <person name="Martins R.C."/>
            <person name="Marie S.K."/>
            <person name="Levin A.S."/>
            <person name="Costa S.F."/>
        </authorList>
    </citation>
    <scope>NUCLEOTIDE SEQUENCE [LARGE SCALE GENOMIC DNA]</scope>
    <source>
        <strain evidence="7 9">LIM1759</strain>
    </source>
</reference>
<comment type="caution">
    <text evidence="6">The sequence shown here is derived from an EMBL/GenBank/DDBJ whole genome shotgun (WGS) entry which is preliminary data.</text>
</comment>
<dbReference type="SMART" id="SM00640">
    <property type="entry name" value="Glyco_32"/>
    <property type="match status" value="1"/>
</dbReference>
<dbReference type="EMBL" id="MVGJ01000095">
    <property type="protein sequence ID" value="OOL80041.1"/>
    <property type="molecule type" value="Genomic_DNA"/>
</dbReference>
<name>A0A132P928_ENTFC</name>
<dbReference type="CDD" id="cd08995">
    <property type="entry name" value="GH32_EcAec43-like"/>
    <property type="match status" value="1"/>
</dbReference>
<dbReference type="GO" id="GO:0005975">
    <property type="term" value="P:carbohydrate metabolic process"/>
    <property type="evidence" value="ECO:0007669"/>
    <property type="project" value="InterPro"/>
</dbReference>